<name>A0A165NS53_9AGAM</name>
<evidence type="ECO:0000256" key="1">
    <source>
        <dbReference type="ARBA" id="ARBA00004613"/>
    </source>
</evidence>
<comment type="similarity">
    <text evidence="2 13">Belongs to the peptidase M36 family.</text>
</comment>
<feature type="signal peptide" evidence="13">
    <location>
        <begin position="1"/>
        <end position="20"/>
    </location>
</feature>
<protein>
    <recommendedName>
        <fullName evidence="13">Extracellular metalloproteinase</fullName>
        <ecNumber evidence="13">3.4.24.-</ecNumber>
    </recommendedName>
    <alternativeName>
        <fullName evidence="13">Fungalysin</fullName>
    </alternativeName>
</protein>
<reference evidence="15 16" key="1">
    <citation type="journal article" date="2016" name="Mol. Biol. Evol.">
        <title>Comparative Genomics of Early-Diverging Mushroom-Forming Fungi Provides Insights into the Origins of Lignocellulose Decay Capabilities.</title>
        <authorList>
            <person name="Nagy L.G."/>
            <person name="Riley R."/>
            <person name="Tritt A."/>
            <person name="Adam C."/>
            <person name="Daum C."/>
            <person name="Floudas D."/>
            <person name="Sun H."/>
            <person name="Yadav J.S."/>
            <person name="Pangilinan J."/>
            <person name="Larsson K.H."/>
            <person name="Matsuura K."/>
            <person name="Barry K."/>
            <person name="Labutti K."/>
            <person name="Kuo R."/>
            <person name="Ohm R.A."/>
            <person name="Bhattacharya S.S."/>
            <person name="Shirouzu T."/>
            <person name="Yoshinaga Y."/>
            <person name="Martin F.M."/>
            <person name="Grigoriev I.V."/>
            <person name="Hibbett D.S."/>
        </authorList>
    </citation>
    <scope>NUCLEOTIDE SEQUENCE [LARGE SCALE GENOMIC DNA]</scope>
    <source>
        <strain evidence="15 16">HHB14362 ss-1</strain>
    </source>
</reference>
<sequence>MRCIFAASLVVATLAGRVLAQPAISYGVADEAPVKRRKTLGFGPVHPHSVFKQVPQDSLSSFAPVSVRDPIDVAREFVKQHLGEQLSEGNGFVVRKDSYTDKATGVTHVYIRQVVNGIEVTDGDINVNVKDGRVFSYGDSFYRGPSPSFYSTAVAPQPHADYCTQLEYEMDSQQDNLEQWLAASEQGEQVQLIRRRFRDIVHELLKRLHSMNCAFVNLPVDMAHKSTAEALDDPRHALLQFMVAATPSEEVVQDILAKYDAHIDGMHSTFEAHLVGDLQTMVEVIDNVPDAVNPVKAKLAYIQIPDGDKTVLDLVWKFEVEMKDNWYEAAVSAKAPHRIVSVVDWASDSPLAPIPKEPTERKVATYNVFAWGINDPSVGNRSIQKETYDVVASPLGWHSLPYANDPTESDYLKASKAIKNSTTTWGNNVFAHEDWEGRNAWIYNYRPDAGESMVFNYTYEPKLTNTTDALEEAQKYINATVTQLFYTSNMVHDLYYRYGFDEVSGNFQQYNFGRGGEEGDAVITNAQDGSGYNNANFMTPPDGQNGRCRMYLWNTAMPYRDGDLEAGIVIHELSHGLSTRLTGGPANSGCLGWGESGGMGEGWGDFLATTIRSNKNYSDYAMGAWAANRPQGIRNYIYSLNETINPSTYKTLDKPGYWGVHAIGEVWAEILWVVSQRLIAKHGYIDNLFPPAPLEDGSIPTGDFYRPQEYTASGEKKPLVPKHGNSLVVQLVLNGMKLQQCRPSFFDARDAIIQADQVLTGGENYCELWKGFSARGLGPDARVEGRTPWGGGIRTDVSGCIKTHACFCTNCSSRRIMPFLRPASRLTHERNADPYSICRCILPSSFACMYY</sequence>
<dbReference type="CDD" id="cd09596">
    <property type="entry name" value="M36"/>
    <property type="match status" value="1"/>
</dbReference>
<dbReference type="GO" id="GO:0008270">
    <property type="term" value="F:zinc ion binding"/>
    <property type="evidence" value="ECO:0007669"/>
    <property type="project" value="InterPro"/>
</dbReference>
<keyword evidence="9 13" id="KW-0482">Metalloprotease</keyword>
<evidence type="ECO:0000256" key="5">
    <source>
        <dbReference type="ARBA" id="ARBA00022723"/>
    </source>
</evidence>
<keyword evidence="3 13" id="KW-0964">Secreted</keyword>
<dbReference type="GO" id="GO:0005615">
    <property type="term" value="C:extracellular space"/>
    <property type="evidence" value="ECO:0007669"/>
    <property type="project" value="InterPro"/>
</dbReference>
<dbReference type="PANTHER" id="PTHR33478:SF1">
    <property type="entry name" value="EXTRACELLULAR METALLOPROTEINASE MEP"/>
    <property type="match status" value="1"/>
</dbReference>
<feature type="chain" id="PRO_5009361762" description="Extracellular metalloproteinase" evidence="13">
    <location>
        <begin position="21"/>
        <end position="851"/>
    </location>
</feature>
<evidence type="ECO:0000256" key="12">
    <source>
        <dbReference type="PIRSR" id="PIRSR601842-2"/>
    </source>
</evidence>
<evidence type="ECO:0000256" key="8">
    <source>
        <dbReference type="ARBA" id="ARBA00022833"/>
    </source>
</evidence>
<keyword evidence="6 13" id="KW-0732">Signal</keyword>
<dbReference type="InterPro" id="IPR001842">
    <property type="entry name" value="Peptidase_M36"/>
</dbReference>
<keyword evidence="4 13" id="KW-0645">Protease</keyword>
<dbReference type="InterPro" id="IPR050371">
    <property type="entry name" value="Fungal_virulence_M36"/>
</dbReference>
<keyword evidence="16" id="KW-1185">Reference proteome</keyword>
<evidence type="ECO:0000256" key="13">
    <source>
        <dbReference type="RuleBase" id="RU364017"/>
    </source>
</evidence>
<dbReference type="InterPro" id="IPR027268">
    <property type="entry name" value="Peptidase_M4/M1_CTD_sf"/>
</dbReference>
<feature type="binding site" evidence="12">
    <location>
        <position position="348"/>
    </location>
    <ligand>
        <name>Zn(2+)</name>
        <dbReference type="ChEBI" id="CHEBI:29105"/>
        <note>catalytic</note>
    </ligand>
</feature>
<accession>A0A165NS53</accession>
<dbReference type="Proteomes" id="UP000076761">
    <property type="component" value="Unassembled WGS sequence"/>
</dbReference>
<proteinExistence type="inferred from homology"/>
<dbReference type="GO" id="GO:0004222">
    <property type="term" value="F:metalloendopeptidase activity"/>
    <property type="evidence" value="ECO:0007669"/>
    <property type="project" value="InterPro"/>
</dbReference>
<dbReference type="Gene3D" id="1.10.390.10">
    <property type="entry name" value="Neutral Protease Domain 2"/>
    <property type="match status" value="1"/>
</dbReference>
<keyword evidence="10 13" id="KW-0865">Zymogen</keyword>
<evidence type="ECO:0000259" key="14">
    <source>
        <dbReference type="Pfam" id="PF07504"/>
    </source>
</evidence>
<dbReference type="Pfam" id="PF02128">
    <property type="entry name" value="Peptidase_M36"/>
    <property type="match status" value="1"/>
</dbReference>
<keyword evidence="8 12" id="KW-0862">Zinc</keyword>
<dbReference type="OrthoDB" id="3227768at2759"/>
<comment type="cofactor">
    <cofactor evidence="12">
        <name>Zn(2+)</name>
        <dbReference type="ChEBI" id="CHEBI:29105"/>
    </cofactor>
    <text evidence="12">Binds 1 zinc ion per subunit.</text>
</comment>
<feature type="binding site" evidence="12">
    <location>
        <position position="571"/>
    </location>
    <ligand>
        <name>Zn(2+)</name>
        <dbReference type="ChEBI" id="CHEBI:29105"/>
        <note>catalytic</note>
    </ligand>
</feature>
<dbReference type="AlphaFoldDB" id="A0A165NS53"/>
<dbReference type="SUPFAM" id="SSF55486">
    <property type="entry name" value="Metalloproteases ('zincins'), catalytic domain"/>
    <property type="match status" value="1"/>
</dbReference>
<evidence type="ECO:0000256" key="6">
    <source>
        <dbReference type="ARBA" id="ARBA00022729"/>
    </source>
</evidence>
<dbReference type="EC" id="3.4.24.-" evidence="13"/>
<gene>
    <name evidence="15" type="ORF">NEOLEDRAFT_1123260</name>
</gene>
<evidence type="ECO:0000256" key="11">
    <source>
        <dbReference type="PIRSR" id="PIRSR601842-1"/>
    </source>
</evidence>
<dbReference type="Gene3D" id="3.10.170.10">
    <property type="match status" value="1"/>
</dbReference>
<dbReference type="InterPro" id="IPR011096">
    <property type="entry name" value="FTP_domain"/>
</dbReference>
<comment type="subcellular location">
    <subcellularLocation>
        <location evidence="1 13">Secreted</location>
    </subcellularLocation>
</comment>
<dbReference type="PANTHER" id="PTHR33478">
    <property type="entry name" value="EXTRACELLULAR METALLOPROTEINASE MEP"/>
    <property type="match status" value="1"/>
</dbReference>
<evidence type="ECO:0000313" key="16">
    <source>
        <dbReference type="Proteomes" id="UP000076761"/>
    </source>
</evidence>
<feature type="active site" evidence="11">
    <location>
        <position position="572"/>
    </location>
</feature>
<evidence type="ECO:0000256" key="9">
    <source>
        <dbReference type="ARBA" id="ARBA00023049"/>
    </source>
</evidence>
<evidence type="ECO:0000256" key="7">
    <source>
        <dbReference type="ARBA" id="ARBA00022801"/>
    </source>
</evidence>
<keyword evidence="5 12" id="KW-0479">Metal-binding</keyword>
<feature type="binding site" evidence="12">
    <location>
        <position position="575"/>
    </location>
    <ligand>
        <name>Zn(2+)</name>
        <dbReference type="ChEBI" id="CHEBI:29105"/>
        <note>catalytic</note>
    </ligand>
</feature>
<dbReference type="Pfam" id="PF07504">
    <property type="entry name" value="FTP"/>
    <property type="match status" value="1"/>
</dbReference>
<evidence type="ECO:0000256" key="10">
    <source>
        <dbReference type="ARBA" id="ARBA00023145"/>
    </source>
</evidence>
<keyword evidence="7 13" id="KW-0378">Hydrolase</keyword>
<feature type="domain" description="FTP" evidence="14">
    <location>
        <begin position="92"/>
        <end position="141"/>
    </location>
</feature>
<feature type="binding site" evidence="12">
    <location>
        <position position="601"/>
    </location>
    <ligand>
        <name>Zn(2+)</name>
        <dbReference type="ChEBI" id="CHEBI:29105"/>
        <note>catalytic</note>
    </ligand>
</feature>
<evidence type="ECO:0000313" key="15">
    <source>
        <dbReference type="EMBL" id="KZT20028.1"/>
    </source>
</evidence>
<dbReference type="GO" id="GO:0006508">
    <property type="term" value="P:proteolysis"/>
    <property type="evidence" value="ECO:0007669"/>
    <property type="project" value="UniProtKB-KW"/>
</dbReference>
<organism evidence="15 16">
    <name type="scientific">Neolentinus lepideus HHB14362 ss-1</name>
    <dbReference type="NCBI Taxonomy" id="1314782"/>
    <lineage>
        <taxon>Eukaryota</taxon>
        <taxon>Fungi</taxon>
        <taxon>Dikarya</taxon>
        <taxon>Basidiomycota</taxon>
        <taxon>Agaricomycotina</taxon>
        <taxon>Agaricomycetes</taxon>
        <taxon>Gloeophyllales</taxon>
        <taxon>Gloeophyllaceae</taxon>
        <taxon>Neolentinus</taxon>
    </lineage>
</organism>
<evidence type="ECO:0000256" key="3">
    <source>
        <dbReference type="ARBA" id="ARBA00022525"/>
    </source>
</evidence>
<dbReference type="InParanoid" id="A0A165NS53"/>
<dbReference type="EMBL" id="KV425627">
    <property type="protein sequence ID" value="KZT20028.1"/>
    <property type="molecule type" value="Genomic_DNA"/>
</dbReference>
<dbReference type="STRING" id="1314782.A0A165NS53"/>
<evidence type="ECO:0000256" key="4">
    <source>
        <dbReference type="ARBA" id="ARBA00022670"/>
    </source>
</evidence>
<evidence type="ECO:0000256" key="2">
    <source>
        <dbReference type="ARBA" id="ARBA00006006"/>
    </source>
</evidence>